<feature type="compositionally biased region" description="Low complexity" evidence="7">
    <location>
        <begin position="94"/>
        <end position="113"/>
    </location>
</feature>
<dbReference type="EMBL" id="JAEPRB010000159">
    <property type="protein sequence ID" value="KAG2219902.1"/>
    <property type="molecule type" value="Genomic_DNA"/>
</dbReference>
<accession>A0A8H7RZ17</accession>
<dbReference type="InterPro" id="IPR004827">
    <property type="entry name" value="bZIP"/>
</dbReference>
<dbReference type="PANTHER" id="PTHR13044:SF14">
    <property type="entry name" value="CRYPTOCEPHAL, ISOFORM A"/>
    <property type="match status" value="1"/>
</dbReference>
<dbReference type="InterPro" id="IPR046347">
    <property type="entry name" value="bZIP_sf"/>
</dbReference>
<name>A0A8H7RZ17_9FUNG</name>
<dbReference type="SMART" id="SM00338">
    <property type="entry name" value="BRLZ"/>
    <property type="match status" value="1"/>
</dbReference>
<evidence type="ECO:0000256" key="1">
    <source>
        <dbReference type="ARBA" id="ARBA00004123"/>
    </source>
</evidence>
<evidence type="ECO:0000313" key="9">
    <source>
        <dbReference type="EMBL" id="KAG2219902.1"/>
    </source>
</evidence>
<comment type="caution">
    <text evidence="9">The sequence shown here is derived from an EMBL/GenBank/DDBJ whole genome shotgun (WGS) entry which is preliminary data.</text>
</comment>
<dbReference type="AlphaFoldDB" id="A0A8H7RZ17"/>
<dbReference type="PANTHER" id="PTHR13044">
    <property type="entry name" value="ACTIVATING TRANSCRIPTION FACTOR ATF 4/5"/>
    <property type="match status" value="1"/>
</dbReference>
<keyword evidence="4" id="KW-0804">Transcription</keyword>
<evidence type="ECO:0000256" key="4">
    <source>
        <dbReference type="ARBA" id="ARBA00023163"/>
    </source>
</evidence>
<evidence type="ECO:0000259" key="8">
    <source>
        <dbReference type="PROSITE" id="PS50217"/>
    </source>
</evidence>
<keyword evidence="6" id="KW-0175">Coiled coil</keyword>
<proteinExistence type="predicted"/>
<feature type="domain" description="BZIP" evidence="8">
    <location>
        <begin position="142"/>
        <end position="205"/>
    </location>
</feature>
<organism evidence="9 10">
    <name type="scientific">Circinella minor</name>
    <dbReference type="NCBI Taxonomy" id="1195481"/>
    <lineage>
        <taxon>Eukaryota</taxon>
        <taxon>Fungi</taxon>
        <taxon>Fungi incertae sedis</taxon>
        <taxon>Mucoromycota</taxon>
        <taxon>Mucoromycotina</taxon>
        <taxon>Mucoromycetes</taxon>
        <taxon>Mucorales</taxon>
        <taxon>Lichtheimiaceae</taxon>
        <taxon>Circinella</taxon>
    </lineage>
</organism>
<dbReference type="CDD" id="cd14705">
    <property type="entry name" value="bZIP_Zip1"/>
    <property type="match status" value="1"/>
</dbReference>
<feature type="compositionally biased region" description="Acidic residues" evidence="7">
    <location>
        <begin position="237"/>
        <end position="248"/>
    </location>
</feature>
<dbReference type="GO" id="GO:0001228">
    <property type="term" value="F:DNA-binding transcription activator activity, RNA polymerase II-specific"/>
    <property type="evidence" value="ECO:0007669"/>
    <property type="project" value="TreeGrafter"/>
</dbReference>
<sequence>MQPQSFPVLSPLVEQQPPVESLNQLMDPISFLTETEMQQDLDFFANTQFSYDAPPAPVVMNDHCWNNNNNHGPNGNPYCYDATTPGSTGGNGGNYSNASGLSSPTATTPSSGTFGEEDDEHYQEKMTHPSHPAGPPQQQQPKLSKDDKRKRNTAASARFRVKKKLREQALQRTAYEMTEKSKRLETHIQDLEREIKWLKALVVEKSEGRLEQLVSERPMPTVQYSPCAYQPPSSLLQDDDDNNENDIY</sequence>
<dbReference type="GO" id="GO:0000977">
    <property type="term" value="F:RNA polymerase II transcription regulatory region sequence-specific DNA binding"/>
    <property type="evidence" value="ECO:0007669"/>
    <property type="project" value="TreeGrafter"/>
</dbReference>
<feature type="region of interest" description="Disordered" evidence="7">
    <location>
        <begin position="90"/>
        <end position="155"/>
    </location>
</feature>
<dbReference type="SUPFAM" id="SSF57959">
    <property type="entry name" value="Leucine zipper domain"/>
    <property type="match status" value="1"/>
</dbReference>
<dbReference type="Gene3D" id="1.20.5.170">
    <property type="match status" value="1"/>
</dbReference>
<evidence type="ECO:0000313" key="10">
    <source>
        <dbReference type="Proteomes" id="UP000646827"/>
    </source>
</evidence>
<evidence type="ECO:0000256" key="2">
    <source>
        <dbReference type="ARBA" id="ARBA00023015"/>
    </source>
</evidence>
<feature type="coiled-coil region" evidence="6">
    <location>
        <begin position="174"/>
        <end position="201"/>
    </location>
</feature>
<evidence type="ECO:0000256" key="5">
    <source>
        <dbReference type="ARBA" id="ARBA00023242"/>
    </source>
</evidence>
<evidence type="ECO:0000256" key="3">
    <source>
        <dbReference type="ARBA" id="ARBA00023125"/>
    </source>
</evidence>
<dbReference type="OrthoDB" id="1939598at2759"/>
<gene>
    <name evidence="9" type="ORF">INT45_008539</name>
</gene>
<feature type="region of interest" description="Disordered" evidence="7">
    <location>
        <begin position="222"/>
        <end position="248"/>
    </location>
</feature>
<dbReference type="GO" id="GO:0005634">
    <property type="term" value="C:nucleus"/>
    <property type="evidence" value="ECO:0007669"/>
    <property type="project" value="UniProtKB-SubCell"/>
</dbReference>
<comment type="subcellular location">
    <subcellularLocation>
        <location evidence="1">Nucleus</location>
    </subcellularLocation>
</comment>
<dbReference type="Proteomes" id="UP000646827">
    <property type="component" value="Unassembled WGS sequence"/>
</dbReference>
<dbReference type="PROSITE" id="PS00036">
    <property type="entry name" value="BZIP_BASIC"/>
    <property type="match status" value="1"/>
</dbReference>
<reference evidence="9 10" key="1">
    <citation type="submission" date="2020-12" db="EMBL/GenBank/DDBJ databases">
        <title>Metabolic potential, ecology and presence of endohyphal bacteria is reflected in genomic diversity of Mucoromycotina.</title>
        <authorList>
            <person name="Muszewska A."/>
            <person name="Okrasinska A."/>
            <person name="Steczkiewicz K."/>
            <person name="Drgas O."/>
            <person name="Orlowska M."/>
            <person name="Perlinska-Lenart U."/>
            <person name="Aleksandrzak-Piekarczyk T."/>
            <person name="Szatraj K."/>
            <person name="Zielenkiewicz U."/>
            <person name="Pilsyk S."/>
            <person name="Malc E."/>
            <person name="Mieczkowski P."/>
            <person name="Kruszewska J.S."/>
            <person name="Biernat P."/>
            <person name="Pawlowska J."/>
        </authorList>
    </citation>
    <scope>NUCLEOTIDE SEQUENCE [LARGE SCALE GENOMIC DNA]</scope>
    <source>
        <strain evidence="9 10">CBS 142.35</strain>
    </source>
</reference>
<keyword evidence="2" id="KW-0805">Transcription regulation</keyword>
<protein>
    <recommendedName>
        <fullName evidence="8">BZIP domain-containing protein</fullName>
    </recommendedName>
</protein>
<keyword evidence="5" id="KW-0539">Nucleus</keyword>
<keyword evidence="3" id="KW-0238">DNA-binding</keyword>
<dbReference type="Pfam" id="PF07716">
    <property type="entry name" value="bZIP_2"/>
    <property type="match status" value="1"/>
</dbReference>
<evidence type="ECO:0000256" key="7">
    <source>
        <dbReference type="SAM" id="MobiDB-lite"/>
    </source>
</evidence>
<keyword evidence="10" id="KW-1185">Reference proteome</keyword>
<dbReference type="PROSITE" id="PS50217">
    <property type="entry name" value="BZIP"/>
    <property type="match status" value="1"/>
</dbReference>
<evidence type="ECO:0000256" key="6">
    <source>
        <dbReference type="SAM" id="Coils"/>
    </source>
</evidence>